<feature type="transmembrane region" description="Helical" evidence="2">
    <location>
        <begin position="183"/>
        <end position="204"/>
    </location>
</feature>
<accession>A0ABV1UPQ5</accession>
<evidence type="ECO:0000313" key="4">
    <source>
        <dbReference type="Proteomes" id="UP001445472"/>
    </source>
</evidence>
<proteinExistence type="predicted"/>
<name>A0ABV1UPQ5_9ACTN</name>
<evidence type="ECO:0000256" key="2">
    <source>
        <dbReference type="SAM" id="Phobius"/>
    </source>
</evidence>
<evidence type="ECO:0000313" key="3">
    <source>
        <dbReference type="EMBL" id="MER6612631.1"/>
    </source>
</evidence>
<feature type="region of interest" description="Disordered" evidence="1">
    <location>
        <begin position="117"/>
        <end position="143"/>
    </location>
</feature>
<feature type="transmembrane region" description="Helical" evidence="2">
    <location>
        <begin position="24"/>
        <end position="44"/>
    </location>
</feature>
<gene>
    <name evidence="3" type="ORF">ABT276_04405</name>
</gene>
<comment type="caution">
    <text evidence="3">The sequence shown here is derived from an EMBL/GenBank/DDBJ whole genome shotgun (WGS) entry which is preliminary data.</text>
</comment>
<keyword evidence="4" id="KW-1185">Reference proteome</keyword>
<dbReference type="RefSeq" id="WP_351975021.1">
    <property type="nucleotide sequence ID" value="NZ_JBEPBX010000003.1"/>
</dbReference>
<keyword evidence="2" id="KW-0812">Transmembrane</keyword>
<reference evidence="3 4" key="1">
    <citation type="submission" date="2024-06" db="EMBL/GenBank/DDBJ databases">
        <title>The Natural Products Discovery Center: Release of the First 8490 Sequenced Strains for Exploring Actinobacteria Biosynthetic Diversity.</title>
        <authorList>
            <person name="Kalkreuter E."/>
            <person name="Kautsar S.A."/>
            <person name="Yang D."/>
            <person name="Bader C.D."/>
            <person name="Teijaro C.N."/>
            <person name="Fluegel L."/>
            <person name="Davis C.M."/>
            <person name="Simpson J.R."/>
            <person name="Lauterbach L."/>
            <person name="Steele A.D."/>
            <person name="Gui C."/>
            <person name="Meng S."/>
            <person name="Li G."/>
            <person name="Viehrig K."/>
            <person name="Ye F."/>
            <person name="Su P."/>
            <person name="Kiefer A.F."/>
            <person name="Nichols A."/>
            <person name="Cepeda A.J."/>
            <person name="Yan W."/>
            <person name="Fan B."/>
            <person name="Jiang Y."/>
            <person name="Adhikari A."/>
            <person name="Zheng C.-J."/>
            <person name="Schuster L."/>
            <person name="Cowan T.M."/>
            <person name="Smanski M.J."/>
            <person name="Chevrette M.G."/>
            <person name="De Carvalho L.P.S."/>
            <person name="Shen B."/>
        </authorList>
    </citation>
    <scope>NUCLEOTIDE SEQUENCE [LARGE SCALE GENOMIC DNA]</scope>
    <source>
        <strain evidence="3 4">NPDC000837</strain>
    </source>
</reference>
<organism evidence="3 4">
    <name type="scientific">Streptomyces xantholiticus</name>
    <dbReference type="NCBI Taxonomy" id="68285"/>
    <lineage>
        <taxon>Bacteria</taxon>
        <taxon>Bacillati</taxon>
        <taxon>Actinomycetota</taxon>
        <taxon>Actinomycetes</taxon>
        <taxon>Kitasatosporales</taxon>
        <taxon>Streptomycetaceae</taxon>
        <taxon>Streptomyces</taxon>
    </lineage>
</organism>
<dbReference type="EMBL" id="JBEPBX010000003">
    <property type="protein sequence ID" value="MER6612631.1"/>
    <property type="molecule type" value="Genomic_DNA"/>
</dbReference>
<dbReference type="Proteomes" id="UP001445472">
    <property type="component" value="Unassembled WGS sequence"/>
</dbReference>
<keyword evidence="2" id="KW-0472">Membrane</keyword>
<keyword evidence="2" id="KW-1133">Transmembrane helix</keyword>
<evidence type="ECO:0000256" key="1">
    <source>
        <dbReference type="SAM" id="MobiDB-lite"/>
    </source>
</evidence>
<sequence>MTSVRSAAGPAEDLFLRLGPSRRWYLVAVTLWVASFLLLFGYGYGEKSRLDDGAAGFARADEGGTLEFRVASGQAGTWAFWLETEPGSERLPLVQAMLDQGRPRPPLVTLVGEQGSKVPVGRSSAHEHRTATTNGQRDGWAVGEAELPPGAYRLTLPEYDDWSARGTSVAGLAAAPAPAGQPLWPVAAAAGGALLGLVTAVVTVRRRTRATERAAAGW</sequence>
<evidence type="ECO:0008006" key="5">
    <source>
        <dbReference type="Google" id="ProtNLM"/>
    </source>
</evidence>
<protein>
    <recommendedName>
        <fullName evidence="5">Integral membrane protein</fullName>
    </recommendedName>
</protein>